<dbReference type="InterPro" id="IPR044023">
    <property type="entry name" value="Ig_7"/>
</dbReference>
<dbReference type="Gene3D" id="2.60.40.10">
    <property type="entry name" value="Immunoglobulins"/>
    <property type="match status" value="3"/>
</dbReference>
<evidence type="ECO:0000256" key="2">
    <source>
        <dbReference type="ARBA" id="ARBA00004613"/>
    </source>
</evidence>
<evidence type="ECO:0000256" key="7">
    <source>
        <dbReference type="ARBA" id="ARBA00023001"/>
    </source>
</evidence>
<evidence type="ECO:0000256" key="9">
    <source>
        <dbReference type="ARBA" id="ARBA00023326"/>
    </source>
</evidence>
<dbReference type="InterPro" id="IPR008928">
    <property type="entry name" value="6-hairpin_glycosidase_sf"/>
</dbReference>
<comment type="similarity">
    <text evidence="3">Belongs to the glycosyl hydrolase 8 (cellulase D) family.</text>
</comment>
<dbReference type="KEGG" id="chu:CHU_1240"/>
<dbReference type="RefSeq" id="WP_011584627.1">
    <property type="nucleotide sequence ID" value="NC_008255.1"/>
</dbReference>
<dbReference type="SUPFAM" id="SSF88713">
    <property type="entry name" value="Glycoside hydrolase/deacetylase"/>
    <property type="match status" value="1"/>
</dbReference>
<dbReference type="Pfam" id="PF18962">
    <property type="entry name" value="Por_Secre_tail"/>
    <property type="match status" value="1"/>
</dbReference>
<evidence type="ECO:0000313" key="12">
    <source>
        <dbReference type="EMBL" id="ABG58512.1"/>
    </source>
</evidence>
<dbReference type="InterPro" id="IPR011330">
    <property type="entry name" value="Glyco_hydro/deAcase_b/a-brl"/>
</dbReference>
<evidence type="ECO:0000256" key="6">
    <source>
        <dbReference type="ARBA" id="ARBA00022801"/>
    </source>
</evidence>
<comment type="subcellular location">
    <subcellularLocation>
        <location evidence="2">Secreted</location>
    </subcellularLocation>
</comment>
<dbReference type="Gene3D" id="3.20.20.370">
    <property type="entry name" value="Glycoside hydrolase/deacetylase"/>
    <property type="match status" value="1"/>
</dbReference>
<protein>
    <recommendedName>
        <fullName evidence="4">cellulase</fullName>
        <ecNumber evidence="4">3.2.1.4</ecNumber>
    </recommendedName>
</protein>
<dbReference type="SUPFAM" id="SSF49344">
    <property type="entry name" value="CBD9-like"/>
    <property type="match status" value="1"/>
</dbReference>
<dbReference type="EMBL" id="CP000383">
    <property type="protein sequence ID" value="ABG58512.1"/>
    <property type="molecule type" value="Genomic_DNA"/>
</dbReference>
<evidence type="ECO:0000256" key="1">
    <source>
        <dbReference type="ARBA" id="ARBA00000966"/>
    </source>
</evidence>
<dbReference type="OrthoDB" id="9803461at2"/>
<dbReference type="GO" id="GO:0030246">
    <property type="term" value="F:carbohydrate binding"/>
    <property type="evidence" value="ECO:0007669"/>
    <property type="project" value="InterPro"/>
</dbReference>
<organism evidence="12 13">
    <name type="scientific">Cytophaga hutchinsonii (strain ATCC 33406 / DSM 1761 / CIP 103989 / NBRC 15051 / NCIMB 9469 / D465)</name>
    <dbReference type="NCBI Taxonomy" id="269798"/>
    <lineage>
        <taxon>Bacteria</taxon>
        <taxon>Pseudomonadati</taxon>
        <taxon>Bacteroidota</taxon>
        <taxon>Cytophagia</taxon>
        <taxon>Cytophagales</taxon>
        <taxon>Cytophagaceae</taxon>
        <taxon>Cytophaga</taxon>
    </lineage>
</organism>
<evidence type="ECO:0000256" key="8">
    <source>
        <dbReference type="ARBA" id="ARBA00023295"/>
    </source>
</evidence>
<dbReference type="InterPro" id="IPR035986">
    <property type="entry name" value="PKD_dom_sf"/>
</dbReference>
<dbReference type="SUPFAM" id="SSF49299">
    <property type="entry name" value="PKD domain"/>
    <property type="match status" value="2"/>
</dbReference>
<dbReference type="Pfam" id="PF01522">
    <property type="entry name" value="Polysacc_deac_1"/>
    <property type="match status" value="1"/>
</dbReference>
<evidence type="ECO:0000259" key="11">
    <source>
        <dbReference type="PROSITE" id="PS51677"/>
    </source>
</evidence>
<dbReference type="CDD" id="cd09619">
    <property type="entry name" value="CBM9_like_4"/>
    <property type="match status" value="1"/>
</dbReference>
<keyword evidence="5 10" id="KW-0732">Signal</keyword>
<keyword evidence="8 12" id="KW-0326">Glycosidase</keyword>
<gene>
    <name evidence="12" type="ordered locus">CHU_1240</name>
</gene>
<accession>A0A6N4SQ80</accession>
<evidence type="ECO:0000313" key="13">
    <source>
        <dbReference type="Proteomes" id="UP000001822"/>
    </source>
</evidence>
<dbReference type="PRINTS" id="PR00735">
    <property type="entry name" value="GLHYDRLASE8"/>
</dbReference>
<dbReference type="Proteomes" id="UP000001822">
    <property type="component" value="Chromosome"/>
</dbReference>
<dbReference type="NCBIfam" id="TIGR04183">
    <property type="entry name" value="Por_Secre_tail"/>
    <property type="match status" value="1"/>
</dbReference>
<keyword evidence="12" id="KW-0858">Xylan degradation</keyword>
<keyword evidence="7" id="KW-0136">Cellulose degradation</keyword>
<dbReference type="Pfam" id="PF19081">
    <property type="entry name" value="Ig_7"/>
    <property type="match status" value="4"/>
</dbReference>
<keyword evidence="6 12" id="KW-0378">Hydrolase</keyword>
<keyword evidence="9" id="KW-0119">Carbohydrate metabolism</keyword>
<dbReference type="GO" id="GO:0030245">
    <property type="term" value="P:cellulose catabolic process"/>
    <property type="evidence" value="ECO:0007669"/>
    <property type="project" value="UniProtKB-KW"/>
</dbReference>
<dbReference type="SMR" id="A0A6N4SQ80"/>
<dbReference type="GO" id="GO:0016810">
    <property type="term" value="F:hydrolase activity, acting on carbon-nitrogen (but not peptide) bonds"/>
    <property type="evidence" value="ECO:0007669"/>
    <property type="project" value="InterPro"/>
</dbReference>
<reference evidence="12 13" key="1">
    <citation type="journal article" date="2007" name="Appl. Environ. Microbiol.">
        <title>Genome sequence of the cellulolytic gliding bacterium Cytophaga hutchinsonii.</title>
        <authorList>
            <person name="Xie G."/>
            <person name="Bruce D.C."/>
            <person name="Challacombe J.F."/>
            <person name="Chertkov O."/>
            <person name="Detter J.C."/>
            <person name="Gilna P."/>
            <person name="Han C.S."/>
            <person name="Lucas S."/>
            <person name="Misra M."/>
            <person name="Myers G.L."/>
            <person name="Richardson P."/>
            <person name="Tapia R."/>
            <person name="Thayer N."/>
            <person name="Thompson L.S."/>
            <person name="Brettin T.S."/>
            <person name="Henrissat B."/>
            <person name="Wilson D.B."/>
            <person name="McBride M.J."/>
        </authorList>
    </citation>
    <scope>NUCLEOTIDE SEQUENCE [LARGE SCALE GENOMIC DNA]</scope>
    <source>
        <strain evidence="13">ATCC 33406 / DSM 1761 / CIP 103989 / NBRC 15051 / NCIMB 9469 / D465</strain>
    </source>
</reference>
<name>A0A6N4SQ80_CYTH3</name>
<dbReference type="InterPro" id="IPR012341">
    <property type="entry name" value="6hp_glycosidase-like_sf"/>
</dbReference>
<dbReference type="GO" id="GO:0005576">
    <property type="term" value="C:extracellular region"/>
    <property type="evidence" value="ECO:0007669"/>
    <property type="project" value="UniProtKB-SubCell"/>
</dbReference>
<evidence type="ECO:0000256" key="10">
    <source>
        <dbReference type="SAM" id="SignalP"/>
    </source>
</evidence>
<dbReference type="Gene3D" id="2.60.40.1190">
    <property type="match status" value="1"/>
</dbReference>
<evidence type="ECO:0000256" key="5">
    <source>
        <dbReference type="ARBA" id="ARBA00022729"/>
    </source>
</evidence>
<dbReference type="InterPro" id="IPR026444">
    <property type="entry name" value="Secre_tail"/>
</dbReference>
<dbReference type="PANTHER" id="PTHR34216">
    <property type="match status" value="1"/>
</dbReference>
<dbReference type="EC" id="3.2.1.4" evidence="4"/>
<dbReference type="Pfam" id="PF06452">
    <property type="entry name" value="CBM9_1"/>
    <property type="match status" value="1"/>
</dbReference>
<dbReference type="Gene3D" id="1.50.10.10">
    <property type="match status" value="1"/>
</dbReference>
<dbReference type="PANTHER" id="PTHR34216:SF3">
    <property type="entry name" value="POLY-BETA-1,6-N-ACETYL-D-GLUCOSAMINE N-DEACETYLASE"/>
    <property type="match status" value="1"/>
</dbReference>
<evidence type="ECO:0000256" key="4">
    <source>
        <dbReference type="ARBA" id="ARBA00012601"/>
    </source>
</evidence>
<keyword evidence="13" id="KW-1185">Reference proteome</keyword>
<dbReference type="InterPro" id="IPR013783">
    <property type="entry name" value="Ig-like_fold"/>
</dbReference>
<dbReference type="SUPFAM" id="SSF48208">
    <property type="entry name" value="Six-hairpin glycosidases"/>
    <property type="match status" value="1"/>
</dbReference>
<dbReference type="InterPro" id="IPR010502">
    <property type="entry name" value="Carb-bd_dom_fam9"/>
</dbReference>
<feature type="signal peptide" evidence="10">
    <location>
        <begin position="1"/>
        <end position="24"/>
    </location>
</feature>
<feature type="domain" description="NodB homology" evidence="11">
    <location>
        <begin position="41"/>
        <end position="242"/>
    </location>
</feature>
<dbReference type="CDD" id="cd10967">
    <property type="entry name" value="CE4_GLA_like_6s"/>
    <property type="match status" value="1"/>
</dbReference>
<dbReference type="Pfam" id="PF01270">
    <property type="entry name" value="Glyco_hydro_8"/>
    <property type="match status" value="1"/>
</dbReference>
<dbReference type="InterPro" id="IPR002509">
    <property type="entry name" value="NODB_dom"/>
</dbReference>
<dbReference type="InterPro" id="IPR051398">
    <property type="entry name" value="Polysacch_Deacetylase"/>
</dbReference>
<dbReference type="PROSITE" id="PS51677">
    <property type="entry name" value="NODB"/>
    <property type="match status" value="1"/>
</dbReference>
<dbReference type="GO" id="GO:0008810">
    <property type="term" value="F:cellulase activity"/>
    <property type="evidence" value="ECO:0007669"/>
    <property type="project" value="UniProtKB-EC"/>
</dbReference>
<dbReference type="GO" id="GO:0045493">
    <property type="term" value="P:xylan catabolic process"/>
    <property type="evidence" value="ECO:0007669"/>
    <property type="project" value="UniProtKB-KW"/>
</dbReference>
<evidence type="ECO:0000256" key="3">
    <source>
        <dbReference type="ARBA" id="ARBA00009209"/>
    </source>
</evidence>
<feature type="chain" id="PRO_5026788675" description="cellulase" evidence="10">
    <location>
        <begin position="25"/>
        <end position="1748"/>
    </location>
</feature>
<proteinExistence type="inferred from homology"/>
<dbReference type="InterPro" id="IPR002037">
    <property type="entry name" value="Glyco_hydro_8"/>
</dbReference>
<dbReference type="Pfam" id="PF17957">
    <property type="entry name" value="Big_7"/>
    <property type="match status" value="1"/>
</dbReference>
<keyword evidence="9" id="KW-0624">Polysaccharide degradation</keyword>
<comment type="catalytic activity">
    <reaction evidence="1">
        <text>Endohydrolysis of (1-&gt;4)-beta-D-glucosidic linkages in cellulose, lichenin and cereal beta-D-glucans.</text>
        <dbReference type="EC" id="3.2.1.4"/>
    </reaction>
</comment>
<sequence>MKKSVSVFVALFCCAFFYAVSSKAQIPAAYQVGTWKNFKPAAVTYTFDDNTSNQIPVAIPLLNTYGFKSTIFAVTQSMSPNWANMKTAANAGHEIGSHTVTHNNLNGAAISAQDTELKNSQATINSNITTQKCYTVAYPNCNIGDVSTIQKYYIAGRTCSGQIIPSSPTDFYNLSSIICGNTGVNTANDMNTRVNSAKTSGGWCVFLIHGIDGDGGYSPLASSVLSSHLSYVNTNTADYWVGTFGNVAKYIKERNAMSIAETTVTADSLRMTPTDNLDNTIYDAAITIRRQLPSGWTAARVMQAGTIITSTIVTVNTVKYVQFDVVPDKGVYTLANAAVTNPGCATAAPTVSPVSFVQGAAATALTATGTALKWYGTNATAGTASTTAPTPSTTAAGSTTYYVSQTLNGCEGPRAALVVTVTASGTGNTSCNETGQGAYYTGVYRNMFKELLNKTDAEVKAKVDAAFQHFFYGSSTQKLYYEVGTDMAYIQDIANNDVRSEGMSYGLMICVQLDKKAEFDKLWKWTKTYMQHNSGNLDGFFRWQLNTNGGVIDNNPAPDGEAYFITALFFAANRWGNGTGIYNYSAEAQAVLSKVQSKTGAGGINSLFNTNSKLITFGPNGGSYDFTDPSYNLPGFFELWGRWSTSNTAFWQQTPAAARKLIRDASHSTSGLTADYSNFDGTPKTTSFNSDSHRFMYDAWRTIMNLGMDYHWFKVDAQQPVIAERYLNFFKNQGSNYKNHYDWNGSNAGGDHSTGLVACNAVASLAVTNTTLTTPFVQEFWSTGLPTGTYRYYDGMLYLLGMLNCSGNFKVWKPECPNTCATPAPTVAAAVINYDLNAAATALTATGTAVKWYTVATGGTALTTAPTPSTSVTGTMVYYAAQTLNGCEGPRVSVTVNVVNNYKIYKVSAPVAVDGTVDEVWNNVNVLPAAATKLLSGTVTNSADLSGNFKALWDDTYLYILADITDDVKISESTNAYDDDGVEVYIDINNDKATTYSTNDFQYTFGWNKGTTVSVLPAGRSVAGITYTAVARTGGYIIEARIPWATIQGTPAAGQLVGIDFMINDDDDNGVRDGKLSWNAATDNAWQDPSLFGTAILQGAVPCTTPAAPTVTATAAYCQNAPATALTATGTGLKWYTAATGGTSAASLTPETGTVGTINYYVSQTVSGCESSRAAIAVTVNALPAAVITTAGATTFCAGGSVTLTSSTGTSYVWKRGTTQVGTTATYAATESGSYTVEVTNANTCKATSAATTVTVNAAPAAPTVSATAAYCQNAAAAALTATGTGLKWYTASTGGTAAATLIPETATVGLTNYYVSQTVSGCESPRAVIAVTINALPAATITAGSETTFCAGGSVTLTASTGTSYVWKNGNTPAGTAATYVAASAGSYTVEVTNTNNCKAVSAATVVAINSLPSAPAVTATAAYCQQATAIPLTATGTALKWYETASGGTALANTPIPSTAATGNTSYYVSQTTNGCESPRAMITVTVNELPAATITPTGSTAILSGGSVLLNANTGSGLSYKWFRGTTPLSTASSYAATSAGDYTVEVTNANNCKMVSAVTTVTVTTNQPSVITITSPANNTNVSSPVLITVDVSDPDGSIEQVEFLDGDIVIGTAASEPYSFTWNDPGTGSHTITVRVKDSNGGITTSSPVIIFTGITTGISSGNSMYSNVYPVPARDEVIVETDLDLSGATVKVVSILGEEVSLPVAINGTDAKLNVAELSDGTYILIINQQSNVITKKISIIK</sequence>